<name>A0A0N1IUI8_THEAQ</name>
<reference evidence="5" key="1">
    <citation type="submission" date="2015-07" db="EMBL/GenBank/DDBJ databases">
        <authorList>
            <person name="Zylicz-Stachula A."/>
            <person name="Jezewska-Frackowiak J."/>
            <person name="Czajkowska E."/>
            <person name="Skowron P.M."/>
        </authorList>
    </citation>
    <scope>NUCLEOTIDE SEQUENCE [LARGE SCALE GENOMIC DNA]</scope>
    <source>
        <strain evidence="5">ATCC 25104 / DSM 625 / JCM 10724 / NBRC 103206 / NCIMB 11243 / YT-1</strain>
    </source>
</reference>
<keyword evidence="3" id="KW-0029">Amino-acid transport</keyword>
<evidence type="ECO:0000256" key="3">
    <source>
        <dbReference type="ARBA" id="ARBA00022970"/>
    </source>
</evidence>
<keyword evidence="4" id="KW-0067">ATP-binding</keyword>
<keyword evidence="4" id="KW-0547">Nucleotide-binding</keyword>
<accession>A0A0N1IUI8</accession>
<organism evidence="4 5">
    <name type="scientific">Thermus aquaticus</name>
    <dbReference type="NCBI Taxonomy" id="271"/>
    <lineage>
        <taxon>Bacteria</taxon>
        <taxon>Thermotogati</taxon>
        <taxon>Deinococcota</taxon>
        <taxon>Deinococci</taxon>
        <taxon>Thermales</taxon>
        <taxon>Thermaceae</taxon>
        <taxon>Thermus</taxon>
    </lineage>
</organism>
<dbReference type="GO" id="GO:0015807">
    <property type="term" value="P:L-amino acid transport"/>
    <property type="evidence" value="ECO:0007669"/>
    <property type="project" value="TreeGrafter"/>
</dbReference>
<dbReference type="AlphaFoldDB" id="A0A0N1IUI8"/>
<dbReference type="SUPFAM" id="SSF52540">
    <property type="entry name" value="P-loop containing nucleoside triphosphate hydrolases"/>
    <property type="match status" value="1"/>
</dbReference>
<evidence type="ECO:0000313" key="4">
    <source>
        <dbReference type="EMBL" id="KOX91226.1"/>
    </source>
</evidence>
<gene>
    <name evidence="4" type="primary">livF_1</name>
    <name evidence="4" type="ORF">BVI061214_00060</name>
</gene>
<sequence>MLAIGRALMGFPKILLVDEPSLGLSPRLAEEVLLALKAVAGEGVGVLLVEQNVALTLDVAERGYVLEHGKVVLEGPASALAQDPRVREAYLSL</sequence>
<dbReference type="EMBL" id="LHCI01000078">
    <property type="protein sequence ID" value="KOX91226.1"/>
    <property type="molecule type" value="Genomic_DNA"/>
</dbReference>
<dbReference type="InterPro" id="IPR052156">
    <property type="entry name" value="BCAA_Transport_ATP-bd_LivF"/>
</dbReference>
<comment type="similarity">
    <text evidence="1">Belongs to the ABC transporter superfamily.</text>
</comment>
<evidence type="ECO:0000313" key="5">
    <source>
        <dbReference type="Proteomes" id="UP000037685"/>
    </source>
</evidence>
<proteinExistence type="inferred from homology"/>
<dbReference type="InterPro" id="IPR027417">
    <property type="entry name" value="P-loop_NTPase"/>
</dbReference>
<keyword evidence="2" id="KW-0813">Transport</keyword>
<dbReference type="PANTHER" id="PTHR43820:SF4">
    <property type="entry name" value="HIGH-AFFINITY BRANCHED-CHAIN AMINO ACID TRANSPORT ATP-BINDING PROTEIN LIVF"/>
    <property type="match status" value="1"/>
</dbReference>
<evidence type="ECO:0000256" key="1">
    <source>
        <dbReference type="ARBA" id="ARBA00005417"/>
    </source>
</evidence>
<dbReference type="PANTHER" id="PTHR43820">
    <property type="entry name" value="HIGH-AFFINITY BRANCHED-CHAIN AMINO ACID TRANSPORT ATP-BINDING PROTEIN LIVF"/>
    <property type="match status" value="1"/>
</dbReference>
<comment type="caution">
    <text evidence="4">The sequence shown here is derived from an EMBL/GenBank/DDBJ whole genome shotgun (WGS) entry which is preliminary data.</text>
</comment>
<dbReference type="Gene3D" id="3.40.50.300">
    <property type="entry name" value="P-loop containing nucleotide triphosphate hydrolases"/>
    <property type="match status" value="1"/>
</dbReference>
<dbReference type="PATRIC" id="fig|271.14.peg.117"/>
<protein>
    <submittedName>
        <fullName evidence="4">High-affinity branched-chain amino acid transport ATP-binding protein LivF</fullName>
    </submittedName>
</protein>
<dbReference type="GO" id="GO:0015658">
    <property type="term" value="F:branched-chain amino acid transmembrane transporter activity"/>
    <property type="evidence" value="ECO:0007669"/>
    <property type="project" value="TreeGrafter"/>
</dbReference>
<dbReference type="GO" id="GO:0005524">
    <property type="term" value="F:ATP binding"/>
    <property type="evidence" value="ECO:0007669"/>
    <property type="project" value="UniProtKB-KW"/>
</dbReference>
<evidence type="ECO:0000256" key="2">
    <source>
        <dbReference type="ARBA" id="ARBA00022448"/>
    </source>
</evidence>
<dbReference type="Proteomes" id="UP000037685">
    <property type="component" value="Unassembled WGS sequence"/>
</dbReference>